<name>A0AAD2JH93_9STRA</name>
<dbReference type="AlphaFoldDB" id="A0AAD2JH93"/>
<dbReference type="GO" id="GO:0008376">
    <property type="term" value="F:acetylgalactosaminyltransferase activity"/>
    <property type="evidence" value="ECO:0007669"/>
    <property type="project" value="InterPro"/>
</dbReference>
<evidence type="ECO:0000256" key="3">
    <source>
        <dbReference type="ARBA" id="ARBA00022679"/>
    </source>
</evidence>
<dbReference type="InterPro" id="IPR051227">
    <property type="entry name" value="CS_glycosyltransferase"/>
</dbReference>
<keyword evidence="8" id="KW-0472">Membrane</keyword>
<organism evidence="9 10">
    <name type="scientific">Cylindrotheca closterium</name>
    <dbReference type="NCBI Taxonomy" id="2856"/>
    <lineage>
        <taxon>Eukaryota</taxon>
        <taxon>Sar</taxon>
        <taxon>Stramenopiles</taxon>
        <taxon>Ochrophyta</taxon>
        <taxon>Bacillariophyta</taxon>
        <taxon>Bacillariophyceae</taxon>
        <taxon>Bacillariophycidae</taxon>
        <taxon>Bacillariales</taxon>
        <taxon>Bacillariaceae</taxon>
        <taxon>Cylindrotheca</taxon>
    </lineage>
</organism>
<dbReference type="PANTHER" id="PTHR12369">
    <property type="entry name" value="CHONDROITIN SYNTHASE"/>
    <property type="match status" value="1"/>
</dbReference>
<keyword evidence="6" id="KW-1133">Transmembrane helix</keyword>
<evidence type="ECO:0000256" key="4">
    <source>
        <dbReference type="ARBA" id="ARBA00022692"/>
    </source>
</evidence>
<evidence type="ECO:0000256" key="8">
    <source>
        <dbReference type="ARBA" id="ARBA00023136"/>
    </source>
</evidence>
<dbReference type="Proteomes" id="UP001295423">
    <property type="component" value="Unassembled WGS sequence"/>
</dbReference>
<proteinExistence type="inferred from homology"/>
<dbReference type="InterPro" id="IPR008428">
    <property type="entry name" value="Chond_GalNAc"/>
</dbReference>
<comment type="subcellular location">
    <subcellularLocation>
        <location evidence="1">Golgi apparatus membrane</location>
        <topology evidence="1">Single-pass type II membrane protein</topology>
    </subcellularLocation>
</comment>
<protein>
    <recommendedName>
        <fullName evidence="11">Hexosyltransferase</fullName>
    </recommendedName>
</protein>
<comment type="similarity">
    <text evidence="2">Belongs to the chondroitin N-acetylgalactosaminyltransferase family.</text>
</comment>
<dbReference type="SUPFAM" id="SSF53448">
    <property type="entry name" value="Nucleotide-diphospho-sugar transferases"/>
    <property type="match status" value="1"/>
</dbReference>
<evidence type="ECO:0000256" key="7">
    <source>
        <dbReference type="ARBA" id="ARBA00023034"/>
    </source>
</evidence>
<evidence type="ECO:0000256" key="6">
    <source>
        <dbReference type="ARBA" id="ARBA00022989"/>
    </source>
</evidence>
<keyword evidence="5" id="KW-0735">Signal-anchor</keyword>
<accession>A0AAD2JH93</accession>
<evidence type="ECO:0000313" key="10">
    <source>
        <dbReference type="Proteomes" id="UP001295423"/>
    </source>
</evidence>
<keyword evidence="4" id="KW-0812">Transmembrane</keyword>
<dbReference type="Pfam" id="PF05679">
    <property type="entry name" value="CHGN"/>
    <property type="match status" value="1"/>
</dbReference>
<dbReference type="PANTHER" id="PTHR12369:SF11">
    <property type="entry name" value="HEXOSYLTRANSFERASE"/>
    <property type="match status" value="1"/>
</dbReference>
<gene>
    <name evidence="9" type="ORF">CYCCA115_LOCUS12727</name>
</gene>
<dbReference type="EMBL" id="CAKOGP040001770">
    <property type="protein sequence ID" value="CAJ1950728.1"/>
    <property type="molecule type" value="Genomic_DNA"/>
</dbReference>
<evidence type="ECO:0000256" key="5">
    <source>
        <dbReference type="ARBA" id="ARBA00022968"/>
    </source>
</evidence>
<keyword evidence="10" id="KW-1185">Reference proteome</keyword>
<keyword evidence="7" id="KW-0333">Golgi apparatus</keyword>
<evidence type="ECO:0000313" key="9">
    <source>
        <dbReference type="EMBL" id="CAJ1950728.1"/>
    </source>
</evidence>
<dbReference type="InterPro" id="IPR029044">
    <property type="entry name" value="Nucleotide-diphossugar_trans"/>
</dbReference>
<sequence>MSSEYSVEVMVTKCTDDDVMENIHFLALLEDQAGVHFHTVPVNVTASEFSRARSCNALTERACISSNCYFTMIDVDLEIDVDFFKNMVSYLTSNKVIYYPILFSEYDPTAVRAAETVFGKLGSYDHHRGMWRETGFGIYAILGTAVRELRIQKRVSSKWGGEDVELRNLVEERGFNLIREREPGLIHKWHDKICTSEFVEADYLARCQYARYMVSGSEIIRGIRSENPDFFDYLVFLPEGPKRSTKEGLEWVAFARASYEQQNGNGVVEEDDSSD</sequence>
<comment type="caution">
    <text evidence="9">The sequence shown here is derived from an EMBL/GenBank/DDBJ whole genome shotgun (WGS) entry which is preliminary data.</text>
</comment>
<dbReference type="GO" id="GO:0000139">
    <property type="term" value="C:Golgi membrane"/>
    <property type="evidence" value="ECO:0007669"/>
    <property type="project" value="UniProtKB-SubCell"/>
</dbReference>
<evidence type="ECO:0008006" key="11">
    <source>
        <dbReference type="Google" id="ProtNLM"/>
    </source>
</evidence>
<evidence type="ECO:0000256" key="2">
    <source>
        <dbReference type="ARBA" id="ARBA00009239"/>
    </source>
</evidence>
<dbReference type="Gene3D" id="3.90.550.10">
    <property type="entry name" value="Spore Coat Polysaccharide Biosynthesis Protein SpsA, Chain A"/>
    <property type="match status" value="1"/>
</dbReference>
<reference evidence="9" key="1">
    <citation type="submission" date="2023-08" db="EMBL/GenBank/DDBJ databases">
        <authorList>
            <person name="Audoor S."/>
            <person name="Bilcke G."/>
        </authorList>
    </citation>
    <scope>NUCLEOTIDE SEQUENCE</scope>
</reference>
<evidence type="ECO:0000256" key="1">
    <source>
        <dbReference type="ARBA" id="ARBA00004323"/>
    </source>
</evidence>
<keyword evidence="3" id="KW-0808">Transferase</keyword>
<dbReference type="GO" id="GO:0032580">
    <property type="term" value="C:Golgi cisterna membrane"/>
    <property type="evidence" value="ECO:0007669"/>
    <property type="project" value="InterPro"/>
</dbReference>